<dbReference type="PANTHER" id="PTHR33202">
    <property type="entry name" value="ZINC UPTAKE REGULATION PROTEIN"/>
    <property type="match status" value="1"/>
</dbReference>
<dbReference type="Gene3D" id="1.10.10.10">
    <property type="entry name" value="Winged helix-like DNA-binding domain superfamily/Winged helix DNA-binding domain"/>
    <property type="match status" value="1"/>
</dbReference>
<protein>
    <submittedName>
        <fullName evidence="7">Fur family ferric uptake transcriptional regulator</fullName>
    </submittedName>
</protein>
<dbReference type="PANTHER" id="PTHR33202:SF7">
    <property type="entry name" value="FERRIC UPTAKE REGULATION PROTEIN"/>
    <property type="match status" value="1"/>
</dbReference>
<dbReference type="EMBL" id="JAFBCF010000001">
    <property type="protein sequence ID" value="MBM7797475.1"/>
    <property type="molecule type" value="Genomic_DNA"/>
</dbReference>
<comment type="caution">
    <text evidence="7">The sequence shown here is derived from an EMBL/GenBank/DDBJ whole genome shotgun (WGS) entry which is preliminary data.</text>
</comment>
<dbReference type="InterPro" id="IPR036388">
    <property type="entry name" value="WH-like_DNA-bd_sf"/>
</dbReference>
<evidence type="ECO:0000256" key="1">
    <source>
        <dbReference type="ARBA" id="ARBA00007957"/>
    </source>
</evidence>
<dbReference type="InterPro" id="IPR002481">
    <property type="entry name" value="FUR"/>
</dbReference>
<evidence type="ECO:0000313" key="8">
    <source>
        <dbReference type="Proteomes" id="UP000704762"/>
    </source>
</evidence>
<keyword evidence="8" id="KW-1185">Reference proteome</keyword>
<dbReference type="InterPro" id="IPR043135">
    <property type="entry name" value="Fur_C"/>
</dbReference>
<dbReference type="RefSeq" id="WP_338041106.1">
    <property type="nucleotide sequence ID" value="NZ_BAAAQP010000011.1"/>
</dbReference>
<dbReference type="Gene3D" id="3.30.1490.190">
    <property type="match status" value="1"/>
</dbReference>
<dbReference type="Proteomes" id="UP000704762">
    <property type="component" value="Unassembled WGS sequence"/>
</dbReference>
<comment type="similarity">
    <text evidence="1">Belongs to the Fur family.</text>
</comment>
<dbReference type="CDD" id="cd07153">
    <property type="entry name" value="Fur_like"/>
    <property type="match status" value="1"/>
</dbReference>
<evidence type="ECO:0000256" key="6">
    <source>
        <dbReference type="ARBA" id="ARBA00023163"/>
    </source>
</evidence>
<evidence type="ECO:0000313" key="7">
    <source>
        <dbReference type="EMBL" id="MBM7797475.1"/>
    </source>
</evidence>
<accession>A0ABS2REP4</accession>
<keyword evidence="6" id="KW-0804">Transcription</keyword>
<evidence type="ECO:0000256" key="2">
    <source>
        <dbReference type="ARBA" id="ARBA00022491"/>
    </source>
</evidence>
<keyword evidence="5" id="KW-0238">DNA-binding</keyword>
<dbReference type="InterPro" id="IPR036390">
    <property type="entry name" value="WH_DNA-bd_sf"/>
</dbReference>
<proteinExistence type="inferred from homology"/>
<dbReference type="SUPFAM" id="SSF46785">
    <property type="entry name" value="Winged helix' DNA-binding domain"/>
    <property type="match status" value="1"/>
</dbReference>
<keyword evidence="4" id="KW-0805">Transcription regulation</keyword>
<name>A0ABS2REP4_9ACTN</name>
<evidence type="ECO:0000256" key="4">
    <source>
        <dbReference type="ARBA" id="ARBA00023015"/>
    </source>
</evidence>
<keyword evidence="3" id="KW-0862">Zinc</keyword>
<evidence type="ECO:0000256" key="3">
    <source>
        <dbReference type="ARBA" id="ARBA00022833"/>
    </source>
</evidence>
<organism evidence="7 8">
    <name type="scientific">Microlunatus panaciterrae</name>
    <dbReference type="NCBI Taxonomy" id="400768"/>
    <lineage>
        <taxon>Bacteria</taxon>
        <taxon>Bacillati</taxon>
        <taxon>Actinomycetota</taxon>
        <taxon>Actinomycetes</taxon>
        <taxon>Propionibacteriales</taxon>
        <taxon>Propionibacteriaceae</taxon>
        <taxon>Microlunatus</taxon>
    </lineage>
</organism>
<sequence length="162" mass="17084">MSTPHARSSLRVEAALGLLRGRGERVTRARQAVLEVLDGTDDHLTADEIVHLASARAPGVHRATVYRALATLGDLEIVSHTHIGGSAAVYHLTVSGQHLDPAATGHAHVQCSTCGAVIDIPAELLQPLVAKLSADLDFQLAPRHAALLGTCATCRRSPDYVP</sequence>
<evidence type="ECO:0000256" key="5">
    <source>
        <dbReference type="ARBA" id="ARBA00023125"/>
    </source>
</evidence>
<dbReference type="Pfam" id="PF01475">
    <property type="entry name" value="FUR"/>
    <property type="match status" value="1"/>
</dbReference>
<gene>
    <name evidence="7" type="ORF">JOE57_000396</name>
</gene>
<keyword evidence="2" id="KW-0678">Repressor</keyword>
<reference evidence="7 8" key="1">
    <citation type="submission" date="2021-01" db="EMBL/GenBank/DDBJ databases">
        <title>Sequencing the genomes of 1000 actinobacteria strains.</title>
        <authorList>
            <person name="Klenk H.-P."/>
        </authorList>
    </citation>
    <scope>NUCLEOTIDE SEQUENCE [LARGE SCALE GENOMIC DNA]</scope>
    <source>
        <strain evidence="7 8">DSM 18662</strain>
    </source>
</reference>